<dbReference type="Pfam" id="PF10994">
    <property type="entry name" value="DUF2817"/>
    <property type="match status" value="1"/>
</dbReference>
<evidence type="ECO:0000313" key="1">
    <source>
        <dbReference type="EMBL" id="OZI53808.1"/>
    </source>
</evidence>
<comment type="caution">
    <text evidence="1">The sequence shown here is derived from an EMBL/GenBank/DDBJ whole genome shotgun (WGS) entry which is preliminary data.</text>
</comment>
<organism evidence="1 2">
    <name type="scientific">Bordetella genomosp. 5</name>
    <dbReference type="NCBI Taxonomy" id="1395608"/>
    <lineage>
        <taxon>Bacteria</taxon>
        <taxon>Pseudomonadati</taxon>
        <taxon>Pseudomonadota</taxon>
        <taxon>Betaproteobacteria</taxon>
        <taxon>Burkholderiales</taxon>
        <taxon>Alcaligenaceae</taxon>
        <taxon>Bordetella</taxon>
    </lineage>
</organism>
<evidence type="ECO:0000313" key="2">
    <source>
        <dbReference type="Proteomes" id="UP000216913"/>
    </source>
</evidence>
<accession>A0A261TVU9</accession>
<dbReference type="EMBL" id="NEVP01000004">
    <property type="protein sequence ID" value="OZI53808.1"/>
    <property type="molecule type" value="Genomic_DNA"/>
</dbReference>
<dbReference type="AlphaFoldDB" id="A0A261TVU9"/>
<evidence type="ECO:0008006" key="3">
    <source>
        <dbReference type="Google" id="ProtNLM"/>
    </source>
</evidence>
<dbReference type="InterPro" id="IPR021259">
    <property type="entry name" value="DUF2817"/>
</dbReference>
<keyword evidence="2" id="KW-1185">Reference proteome</keyword>
<proteinExistence type="predicted"/>
<dbReference type="RefSeq" id="WP_094799312.1">
    <property type="nucleotide sequence ID" value="NZ_NEVP01000004.1"/>
</dbReference>
<dbReference type="SUPFAM" id="SSF53187">
    <property type="entry name" value="Zn-dependent exopeptidases"/>
    <property type="match status" value="1"/>
</dbReference>
<dbReference type="OrthoDB" id="4014363at2"/>
<reference evidence="1 2" key="1">
    <citation type="submission" date="2017-05" db="EMBL/GenBank/DDBJ databases">
        <title>Complete and WGS of Bordetella genogroups.</title>
        <authorList>
            <person name="Spilker T."/>
            <person name="LiPuma J."/>
        </authorList>
    </citation>
    <scope>NUCLEOTIDE SEQUENCE [LARGE SCALE GENOMIC DNA]</scope>
    <source>
        <strain evidence="1 2">AU10456</strain>
    </source>
</reference>
<gene>
    <name evidence="1" type="ORF">CAL25_07580</name>
</gene>
<sequence>MTRSSDYFPKNYRQSRERFLQEASRLDATLTSYPIEARGREGEALATDVALLGPRDAERLLIVTSATHGVEGFCGAGCQMALMDDAPMLERARRAGVALLLVHAVNPHGFSWLARTDEDNVDLNRNAQPFGAKPLPENPAYAGLHPLLLPAEWPPTQENRRALDAYVAEHGHAAYAQAVSRGQYTHADGLFYGGARPAASLQNLRRILEIHAARHAHVGWIDVHTGLGPRGHGEKIYAGRRSDTEVARARQWWGADIAVPYLGSSASVDITGHLASLIYQACPDATPTLMALEYGTVPFGGIIEALRGRNWLRAHPDVPEARRDAILQATLDAFYCNEPDWHGSVLGQCRVAVLQAVQGLESAGAA</sequence>
<dbReference type="Proteomes" id="UP000216913">
    <property type="component" value="Unassembled WGS sequence"/>
</dbReference>
<dbReference type="CDD" id="cd06233">
    <property type="entry name" value="M14-like"/>
    <property type="match status" value="1"/>
</dbReference>
<dbReference type="Gene3D" id="3.40.630.10">
    <property type="entry name" value="Zn peptidases"/>
    <property type="match status" value="1"/>
</dbReference>
<name>A0A261TVU9_9BORD</name>
<protein>
    <recommendedName>
        <fullName evidence="3">DUF2817 domain-containing protein</fullName>
    </recommendedName>
</protein>